<feature type="compositionally biased region" description="Polar residues" evidence="1">
    <location>
        <begin position="129"/>
        <end position="141"/>
    </location>
</feature>
<evidence type="ECO:0000313" key="2">
    <source>
        <dbReference type="EMBL" id="KJY54705.1"/>
    </source>
</evidence>
<sequence>MAQIVIFSGKILEKSKLCRSKKGSIYIKIILQEVGNNNNNKIPIILYKEEALKADSEFNTEEYVIIECVIVAHNNIQKNKNWYNLTIYGTKILNFNNNKIDIDNLSNQEKVVCIRKRIQNILQSTQNNKKGTTNTILNNADMNEIKKQKKHPNKT</sequence>
<name>A0A0F4L7V7_9LACO</name>
<keyword evidence="2" id="KW-0614">Plasmid</keyword>
<feature type="region of interest" description="Disordered" evidence="1">
    <location>
        <begin position="129"/>
        <end position="155"/>
    </location>
</feature>
<evidence type="ECO:0000313" key="3">
    <source>
        <dbReference type="Proteomes" id="UP000033531"/>
    </source>
</evidence>
<evidence type="ECO:0008006" key="4">
    <source>
        <dbReference type="Google" id="ProtNLM"/>
    </source>
</evidence>
<dbReference type="PATRIC" id="fig|1218507.3.peg.25"/>
<dbReference type="RefSeq" id="WP_046325805.1">
    <property type="nucleotide sequence ID" value="NZ_JBHTMT010000007.1"/>
</dbReference>
<reference evidence="2 3" key="1">
    <citation type="submission" date="2015-01" db="EMBL/GenBank/DDBJ databases">
        <title>Comparative genomics of the lactic acid bacteria isolated from the honey bee gut.</title>
        <authorList>
            <person name="Ellegaard K.M."/>
            <person name="Tamarit D."/>
            <person name="Javelind E."/>
            <person name="Olofsson T."/>
            <person name="Andersson S.G."/>
            <person name="Vasquez A."/>
        </authorList>
    </citation>
    <scope>NUCLEOTIDE SEQUENCE [LARGE SCALE GENOMIC DNA]</scope>
    <source>
        <strain evidence="2 3">Hma8</strain>
        <plasmid evidence="2">pHma8p1</plasmid>
    </source>
</reference>
<geneLocation type="plasmid" evidence="2">
    <name>pHma8p1</name>
</geneLocation>
<comment type="caution">
    <text evidence="2">The sequence shown here is derived from an EMBL/GenBank/DDBJ whole genome shotgun (WGS) entry which is preliminary data.</text>
</comment>
<proteinExistence type="predicted"/>
<dbReference type="AlphaFoldDB" id="A0A0F4L7V7"/>
<evidence type="ECO:0000256" key="1">
    <source>
        <dbReference type="SAM" id="MobiDB-lite"/>
    </source>
</evidence>
<organism evidence="2 3">
    <name type="scientific">Lactobacillus melliventris</name>
    <dbReference type="NCBI Taxonomy" id="1218507"/>
    <lineage>
        <taxon>Bacteria</taxon>
        <taxon>Bacillati</taxon>
        <taxon>Bacillota</taxon>
        <taxon>Bacilli</taxon>
        <taxon>Lactobacillales</taxon>
        <taxon>Lactobacillaceae</taxon>
        <taxon>Lactobacillus</taxon>
    </lineage>
</organism>
<dbReference type="EMBL" id="JXLI01000019">
    <property type="protein sequence ID" value="KJY54705.1"/>
    <property type="molecule type" value="Genomic_DNA"/>
</dbReference>
<dbReference type="HOGENOM" id="CLU_1693267_0_0_9"/>
<accession>A0A0F4L7V7</accession>
<dbReference type="Proteomes" id="UP000033531">
    <property type="component" value="Plasmid pHma8p1"/>
</dbReference>
<protein>
    <recommendedName>
        <fullName evidence="4">Single-stranded DNA-binding protein</fullName>
    </recommendedName>
</protein>
<gene>
    <name evidence="2" type="ORF">JF74_18800</name>
</gene>
<dbReference type="OrthoDB" id="9867494at2"/>